<evidence type="ECO:0000313" key="3">
    <source>
        <dbReference type="Proteomes" id="UP000257039"/>
    </source>
</evidence>
<sequence>MDWNREPISKFLRKKFIKSIEGLTVLFFLGIYAIVYVIAEISPETILLSDSEVDTAQFITVVFPIFLLVWYVRVCGSENYRSSLQSTLWLVVGGLLPFWLIYG</sequence>
<feature type="transmembrane region" description="Helical" evidence="1">
    <location>
        <begin position="55"/>
        <end position="72"/>
    </location>
</feature>
<organism evidence="2 3">
    <name type="scientific">Zooshikella ganghwensis</name>
    <dbReference type="NCBI Taxonomy" id="202772"/>
    <lineage>
        <taxon>Bacteria</taxon>
        <taxon>Pseudomonadati</taxon>
        <taxon>Pseudomonadota</taxon>
        <taxon>Gammaproteobacteria</taxon>
        <taxon>Oceanospirillales</taxon>
        <taxon>Zooshikellaceae</taxon>
        <taxon>Zooshikella</taxon>
    </lineage>
</organism>
<reference evidence="2 3" key="1">
    <citation type="submission" date="2017-04" db="EMBL/GenBank/DDBJ databases">
        <title>Draft genome sequence of Zooshikella ganghwensis VG4 isolated from Red Sea sediments.</title>
        <authorList>
            <person name="Rehman Z."/>
            <person name="Alam I."/>
            <person name="Kamau A."/>
            <person name="Bajic V."/>
            <person name="Leiknes T."/>
        </authorList>
    </citation>
    <scope>NUCLEOTIDE SEQUENCE [LARGE SCALE GENOMIC DNA]</scope>
    <source>
        <strain evidence="2 3">VG4</strain>
    </source>
</reference>
<keyword evidence="1" id="KW-0812">Transmembrane</keyword>
<gene>
    <name evidence="2" type="ORF">B9G39_28935</name>
</gene>
<keyword evidence="1" id="KW-0472">Membrane</keyword>
<accession>A0A4P9VE12</accession>
<comment type="caution">
    <text evidence="2">The sequence shown here is derived from an EMBL/GenBank/DDBJ whole genome shotgun (WGS) entry which is preliminary data.</text>
</comment>
<dbReference type="EMBL" id="NDXW01000010">
    <property type="protein sequence ID" value="RDH41298.1"/>
    <property type="molecule type" value="Genomic_DNA"/>
</dbReference>
<proteinExistence type="predicted"/>
<protein>
    <submittedName>
        <fullName evidence="2">Uncharacterized protein</fullName>
    </submittedName>
</protein>
<evidence type="ECO:0000313" key="2">
    <source>
        <dbReference type="EMBL" id="RDH41298.1"/>
    </source>
</evidence>
<name>A0A4P9VE12_9GAMM</name>
<keyword evidence="1" id="KW-1133">Transmembrane helix</keyword>
<dbReference type="AlphaFoldDB" id="A0A4P9VE12"/>
<keyword evidence="3" id="KW-1185">Reference proteome</keyword>
<feature type="transmembrane region" description="Helical" evidence="1">
    <location>
        <begin position="84"/>
        <end position="102"/>
    </location>
</feature>
<dbReference type="Proteomes" id="UP000257039">
    <property type="component" value="Unassembled WGS sequence"/>
</dbReference>
<feature type="transmembrane region" description="Helical" evidence="1">
    <location>
        <begin position="20"/>
        <end position="39"/>
    </location>
</feature>
<evidence type="ECO:0000256" key="1">
    <source>
        <dbReference type="SAM" id="Phobius"/>
    </source>
</evidence>